<proteinExistence type="predicted"/>
<dbReference type="OrthoDB" id="9757876at2"/>
<feature type="transmembrane region" description="Helical" evidence="1">
    <location>
        <begin position="890"/>
        <end position="910"/>
    </location>
</feature>
<dbReference type="AlphaFoldDB" id="A0A348AHX2"/>
<feature type="transmembrane region" description="Helical" evidence="1">
    <location>
        <begin position="392"/>
        <end position="410"/>
    </location>
</feature>
<dbReference type="KEGG" id="mana:MAMMFC1_01331"/>
<feature type="transmembrane region" description="Helical" evidence="1">
    <location>
        <begin position="991"/>
        <end position="1014"/>
    </location>
</feature>
<evidence type="ECO:0000256" key="1">
    <source>
        <dbReference type="SAM" id="Phobius"/>
    </source>
</evidence>
<dbReference type="Pfam" id="PF00873">
    <property type="entry name" value="ACR_tran"/>
    <property type="match status" value="1"/>
</dbReference>
<reference evidence="2 3" key="1">
    <citation type="journal article" date="2018" name="Int. J. Syst. Evol. Microbiol.">
        <title>Methylomusa anaerophila gen. nov., sp. nov., an anaerobic methanol-utilizing bacterium isolated from a microbial fuel cell.</title>
        <authorList>
            <person name="Amano N."/>
            <person name="Yamamuro A."/>
            <person name="Miyahara M."/>
            <person name="Kouzuma A."/>
            <person name="Abe T."/>
            <person name="Watanabe K."/>
        </authorList>
    </citation>
    <scope>NUCLEOTIDE SEQUENCE [LARGE SCALE GENOMIC DNA]</scope>
    <source>
        <strain evidence="2 3">MMFC1</strain>
    </source>
</reference>
<gene>
    <name evidence="2" type="primary">bepE_3</name>
    <name evidence="2" type="ORF">MAMMFC1_01331</name>
</gene>
<dbReference type="PRINTS" id="PR00702">
    <property type="entry name" value="ACRIFLAVINRP"/>
</dbReference>
<protein>
    <submittedName>
        <fullName evidence="2">Efflux pump membrane transporter BepE</fullName>
    </submittedName>
</protein>
<dbReference type="Gene3D" id="1.20.1640.10">
    <property type="entry name" value="Multidrug efflux transporter AcrB transmembrane domain"/>
    <property type="match status" value="2"/>
</dbReference>
<feature type="transmembrane region" description="Helical" evidence="1">
    <location>
        <begin position="366"/>
        <end position="386"/>
    </location>
</feature>
<dbReference type="PANTHER" id="PTHR32063:SF18">
    <property type="entry name" value="CATION EFFLUX SYSTEM PROTEIN"/>
    <property type="match status" value="1"/>
</dbReference>
<evidence type="ECO:0000313" key="2">
    <source>
        <dbReference type="EMBL" id="BBB90670.1"/>
    </source>
</evidence>
<dbReference type="InterPro" id="IPR001036">
    <property type="entry name" value="Acrflvin-R"/>
</dbReference>
<dbReference type="Gene3D" id="3.30.2090.10">
    <property type="entry name" value="Multidrug efflux transporter AcrB TolC docking domain, DN and DC subdomains"/>
    <property type="match status" value="2"/>
</dbReference>
<keyword evidence="1" id="KW-0472">Membrane</keyword>
<name>A0A348AHX2_9FIRM</name>
<dbReference type="InterPro" id="IPR027463">
    <property type="entry name" value="AcrB_DN_DC_subdom"/>
</dbReference>
<dbReference type="Gene3D" id="3.30.70.1430">
    <property type="entry name" value="Multidrug efflux transporter AcrB pore domain"/>
    <property type="match status" value="2"/>
</dbReference>
<dbReference type="GO" id="GO:0042910">
    <property type="term" value="F:xenobiotic transmembrane transporter activity"/>
    <property type="evidence" value="ECO:0007669"/>
    <property type="project" value="TreeGrafter"/>
</dbReference>
<keyword evidence="1" id="KW-1133">Transmembrane helix</keyword>
<organism evidence="2 3">
    <name type="scientific">Methylomusa anaerophila</name>
    <dbReference type="NCBI Taxonomy" id="1930071"/>
    <lineage>
        <taxon>Bacteria</taxon>
        <taxon>Bacillati</taxon>
        <taxon>Bacillota</taxon>
        <taxon>Negativicutes</taxon>
        <taxon>Selenomonadales</taxon>
        <taxon>Sporomusaceae</taxon>
        <taxon>Methylomusa</taxon>
    </lineage>
</organism>
<evidence type="ECO:0000313" key="3">
    <source>
        <dbReference type="Proteomes" id="UP000276437"/>
    </source>
</evidence>
<feature type="transmembrane region" description="Helical" evidence="1">
    <location>
        <begin position="431"/>
        <end position="456"/>
    </location>
</feature>
<feature type="transmembrane region" description="Helical" evidence="1">
    <location>
        <begin position="916"/>
        <end position="937"/>
    </location>
</feature>
<keyword evidence="3" id="KW-1185">Reference proteome</keyword>
<keyword evidence="1" id="KW-0812">Transmembrane</keyword>
<dbReference type="EMBL" id="AP018449">
    <property type="protein sequence ID" value="BBB90670.1"/>
    <property type="molecule type" value="Genomic_DNA"/>
</dbReference>
<dbReference type="Proteomes" id="UP000276437">
    <property type="component" value="Chromosome"/>
</dbReference>
<feature type="transmembrane region" description="Helical" evidence="1">
    <location>
        <begin position="531"/>
        <end position="551"/>
    </location>
</feature>
<feature type="transmembrane region" description="Helical" evidence="1">
    <location>
        <begin position="863"/>
        <end position="883"/>
    </location>
</feature>
<dbReference type="RefSeq" id="WP_126307521.1">
    <property type="nucleotide sequence ID" value="NZ_DAINIT010000006.1"/>
</dbReference>
<feature type="transmembrane region" description="Helical" evidence="1">
    <location>
        <begin position="20"/>
        <end position="38"/>
    </location>
</feature>
<accession>A0A348AHX2</accession>
<dbReference type="Gene3D" id="3.30.70.1320">
    <property type="entry name" value="Multidrug efflux transporter AcrB pore domain like"/>
    <property type="match status" value="1"/>
</dbReference>
<dbReference type="GO" id="GO:0005886">
    <property type="term" value="C:plasma membrane"/>
    <property type="evidence" value="ECO:0007669"/>
    <property type="project" value="TreeGrafter"/>
</dbReference>
<dbReference type="Gene3D" id="3.30.70.1440">
    <property type="entry name" value="Multidrug efflux transporter AcrB pore domain"/>
    <property type="match status" value="1"/>
</dbReference>
<dbReference type="SUPFAM" id="SSF82866">
    <property type="entry name" value="Multidrug efflux transporter AcrB transmembrane domain"/>
    <property type="match status" value="2"/>
</dbReference>
<sequence length="1034" mass="113302">MKFNEKMNLSEWALNHKQLMYFFIAVTIIAGFFSYQNLGRMEDPDFIIKQMIVSVSWPGATARQVEEQVTDKIEKKLQDTPGLDYIKSYSRPGQSLIYVTLKESIPAKDVRPTWLEVRNMVNDIKGTLPDGVAGPFFNDRFDDVFGCIYALTGDGYSFEEMREKGEKIRRILLGVPNVRKVDLIGVQTEKIYIEMENSKLSQLGIDPGLITSTIQAQNAMAAAGMLETATDNVYLRVSGMFEDPDAIRNLPIRSNDRTFRLGDIAKVIRSYAQPEDPAFYYNGHPAIGLQLSMEKGGNILTLGKHLDSAIQQIQTELPFGLEIHQVANQPKVVESSINEFIESLAEAIIIVLIVSFISLGVRSGLVVALAIPLVIAAVFVGMEILGVDLQKISLGALIIALGLLVDDAMIAIEMMVVKLELGWDRFRAASYAYTVTAFPMLTGTLITCAGFIPVGFSKGNASEMTGSIFAVVTLALLISWIVAATVTPLFGYALVKVKPAGNEHDHNINIYDTKFYRKFKRLLVWCLQHRTIVLGVTAVCFVASIPLLGLVKKEFFPPSTRPELIVDLTLPEGSSLKATEAVAKDFAGRLKDDPTIVNYSYYVGKGAPRFVLPFDPAFNKSNFAEFVIVAKDIDTRIALAGKIDQLLKTDFDNVLGNIKILQTGPPSAYPVMLRVSGYDHEKVREIAETVRSTMVANPDLLNINLDWNEKNKVMHLTIDQDKARLLGLNTQTLANSLQAQLSGTPIAQFREKDKTVDMVFRISPADRNNLANIQNMNIHIGNGKFVPLDQIAKISYDAEEGLIWRRNLKPTITVQANAAPGITGNDATTQTYAALQDLRASLPPGYSIDIGGPTENSANSSKALLGLVPVMILIIITLLMLQLQSIPKMILTLLTAPLGLIGVSTGLLLTGKAMGFVVQLGILALSGIIIRNSVILIDQIDLQLKAGDSTWNAIINATIHRFRPIMLTAAAAVLAMIPLVFSVFWGPMAVAIAAGLIVATLLTLLVFPTMYAAWYKAQPDQPANSPVEAPVTMD</sequence>
<feature type="transmembrane region" description="Helical" evidence="1">
    <location>
        <begin position="965"/>
        <end position="985"/>
    </location>
</feature>
<dbReference type="PANTHER" id="PTHR32063">
    <property type="match status" value="1"/>
</dbReference>
<dbReference type="SUPFAM" id="SSF82693">
    <property type="entry name" value="Multidrug efflux transporter AcrB pore domain, PN1, PN2, PC1 and PC2 subdomains"/>
    <property type="match status" value="2"/>
</dbReference>
<dbReference type="SUPFAM" id="SSF82714">
    <property type="entry name" value="Multidrug efflux transporter AcrB TolC docking domain, DN and DC subdomains"/>
    <property type="match status" value="2"/>
</dbReference>
<feature type="transmembrane region" description="Helical" evidence="1">
    <location>
        <begin position="468"/>
        <end position="495"/>
    </location>
</feature>